<evidence type="ECO:0000256" key="15">
    <source>
        <dbReference type="SAM" id="Coils"/>
    </source>
</evidence>
<dbReference type="EMBL" id="JADIMI010000061">
    <property type="protein sequence ID" value="MBO8452467.1"/>
    <property type="molecule type" value="Genomic_DNA"/>
</dbReference>
<dbReference type="SUPFAM" id="SSF88697">
    <property type="entry name" value="PUA domain-like"/>
    <property type="match status" value="1"/>
</dbReference>
<evidence type="ECO:0000313" key="18">
    <source>
        <dbReference type="EMBL" id="MBO8452467.1"/>
    </source>
</evidence>
<dbReference type="InterPro" id="IPR054594">
    <property type="entry name" value="Lon_lid"/>
</dbReference>
<dbReference type="GO" id="GO:0006515">
    <property type="term" value="P:protein quality control for misfolded or incompletely synthesized proteins"/>
    <property type="evidence" value="ECO:0007669"/>
    <property type="project" value="UniProtKB-UniRule"/>
</dbReference>
<gene>
    <name evidence="9 18" type="primary">lon</name>
    <name evidence="18" type="ORF">IAC06_06255</name>
</gene>
<dbReference type="Gene3D" id="3.30.230.10">
    <property type="match status" value="1"/>
</dbReference>
<dbReference type="GO" id="GO:0005737">
    <property type="term" value="C:cytoplasm"/>
    <property type="evidence" value="ECO:0007669"/>
    <property type="project" value="UniProtKB-SubCell"/>
</dbReference>
<dbReference type="InterPro" id="IPR046336">
    <property type="entry name" value="Lon_prtase_N_sf"/>
</dbReference>
<evidence type="ECO:0000256" key="5">
    <source>
        <dbReference type="ARBA" id="ARBA00022801"/>
    </source>
</evidence>
<dbReference type="PIRSF" id="PIRSF001174">
    <property type="entry name" value="Lon_proteas"/>
    <property type="match status" value="1"/>
</dbReference>
<dbReference type="Gene3D" id="1.20.58.1480">
    <property type="match status" value="1"/>
</dbReference>
<dbReference type="Gene3D" id="3.40.50.300">
    <property type="entry name" value="P-loop containing nucleotide triphosphate hydrolases"/>
    <property type="match status" value="1"/>
</dbReference>
<dbReference type="InterPro" id="IPR015947">
    <property type="entry name" value="PUA-like_sf"/>
</dbReference>
<organism evidence="18 19">
    <name type="scientific">Candidatus Cryptobacteroides intestinavium</name>
    <dbReference type="NCBI Taxonomy" id="2840766"/>
    <lineage>
        <taxon>Bacteria</taxon>
        <taxon>Pseudomonadati</taxon>
        <taxon>Bacteroidota</taxon>
        <taxon>Bacteroidia</taxon>
        <taxon>Bacteroidales</taxon>
        <taxon>Candidatus Cryptobacteroides</taxon>
    </lineage>
</organism>
<dbReference type="GO" id="GO:0005524">
    <property type="term" value="F:ATP binding"/>
    <property type="evidence" value="ECO:0007669"/>
    <property type="project" value="UniProtKB-UniRule"/>
</dbReference>
<evidence type="ECO:0000256" key="1">
    <source>
        <dbReference type="ARBA" id="ARBA00004496"/>
    </source>
</evidence>
<dbReference type="HAMAP" id="MF_01973">
    <property type="entry name" value="lon_bact"/>
    <property type="match status" value="1"/>
</dbReference>
<comment type="subcellular location">
    <subcellularLocation>
        <location evidence="1 9 10">Cytoplasm</location>
    </subcellularLocation>
</comment>
<reference evidence="18" key="2">
    <citation type="journal article" date="2021" name="PeerJ">
        <title>Extensive microbial diversity within the chicken gut microbiome revealed by metagenomics and culture.</title>
        <authorList>
            <person name="Gilroy R."/>
            <person name="Ravi A."/>
            <person name="Getino M."/>
            <person name="Pursley I."/>
            <person name="Horton D.L."/>
            <person name="Alikhan N.F."/>
            <person name="Baker D."/>
            <person name="Gharbi K."/>
            <person name="Hall N."/>
            <person name="Watson M."/>
            <person name="Adriaenssens E.M."/>
            <person name="Foster-Nyarko E."/>
            <person name="Jarju S."/>
            <person name="Secka A."/>
            <person name="Antonio M."/>
            <person name="Oren A."/>
            <person name="Chaudhuri R.R."/>
            <person name="La Ragione R."/>
            <person name="Hildebrand F."/>
            <person name="Pallen M.J."/>
        </authorList>
    </citation>
    <scope>NUCLEOTIDE SEQUENCE</scope>
    <source>
        <strain evidence="18">B1-20833</strain>
    </source>
</reference>
<dbReference type="PROSITE" id="PS51786">
    <property type="entry name" value="LON_PROTEOLYTIC"/>
    <property type="match status" value="1"/>
</dbReference>
<comment type="similarity">
    <text evidence="9 10 13 14">Belongs to the peptidase S16 family.</text>
</comment>
<dbReference type="GO" id="GO:0016887">
    <property type="term" value="F:ATP hydrolysis activity"/>
    <property type="evidence" value="ECO:0007669"/>
    <property type="project" value="UniProtKB-UniRule"/>
</dbReference>
<dbReference type="AlphaFoldDB" id="A0A9D9ESN3"/>
<evidence type="ECO:0000256" key="4">
    <source>
        <dbReference type="ARBA" id="ARBA00022741"/>
    </source>
</evidence>
<dbReference type="InterPro" id="IPR003111">
    <property type="entry name" value="Lon_prtase_N"/>
</dbReference>
<evidence type="ECO:0000256" key="3">
    <source>
        <dbReference type="ARBA" id="ARBA00022670"/>
    </source>
</evidence>
<dbReference type="InterPro" id="IPR027417">
    <property type="entry name" value="P-loop_NTPase"/>
</dbReference>
<evidence type="ECO:0000256" key="10">
    <source>
        <dbReference type="PIRNR" id="PIRNR001174"/>
    </source>
</evidence>
<feature type="binding site" evidence="9 12">
    <location>
        <begin position="384"/>
        <end position="391"/>
    </location>
    <ligand>
        <name>ATP</name>
        <dbReference type="ChEBI" id="CHEBI:30616"/>
    </ligand>
</feature>
<keyword evidence="6 9" id="KW-0720">Serine protease</keyword>
<evidence type="ECO:0000256" key="9">
    <source>
        <dbReference type="HAMAP-Rule" id="MF_01973"/>
    </source>
</evidence>
<feature type="coiled-coil region" evidence="15">
    <location>
        <begin position="547"/>
        <end position="593"/>
    </location>
</feature>
<feature type="active site" evidence="9 11">
    <location>
        <position position="750"/>
    </location>
</feature>
<dbReference type="Gene3D" id="2.30.130.40">
    <property type="entry name" value="LON domain-like"/>
    <property type="match status" value="1"/>
</dbReference>
<dbReference type="Pfam" id="PF05362">
    <property type="entry name" value="Lon_C"/>
    <property type="match status" value="1"/>
</dbReference>
<dbReference type="Proteomes" id="UP000823661">
    <property type="component" value="Unassembled WGS sequence"/>
</dbReference>
<dbReference type="SUPFAM" id="SSF54211">
    <property type="entry name" value="Ribosomal protein S5 domain 2-like"/>
    <property type="match status" value="1"/>
</dbReference>
<evidence type="ECO:0000313" key="19">
    <source>
        <dbReference type="Proteomes" id="UP000823661"/>
    </source>
</evidence>
<dbReference type="GO" id="GO:0004252">
    <property type="term" value="F:serine-type endopeptidase activity"/>
    <property type="evidence" value="ECO:0007669"/>
    <property type="project" value="UniProtKB-UniRule"/>
</dbReference>
<dbReference type="PROSITE" id="PS51787">
    <property type="entry name" value="LON_N"/>
    <property type="match status" value="1"/>
</dbReference>
<dbReference type="InterPro" id="IPR020568">
    <property type="entry name" value="Ribosomal_Su5_D2-typ_SF"/>
</dbReference>
<dbReference type="Pfam" id="PF22667">
    <property type="entry name" value="Lon_lid"/>
    <property type="match status" value="1"/>
</dbReference>
<comment type="function">
    <text evidence="9">ATP-dependent serine protease that mediates the selective degradation of mutant and abnormal proteins as well as certain short-lived regulatory proteins. Required for cellular homeostasis and for survival from DNA damage and developmental changes induced by stress. Degrades polypeptides processively to yield small peptide fragments that are 5 to 10 amino acids long. Binds to DNA in a double-stranded, site-specific manner.</text>
</comment>
<dbReference type="InterPro" id="IPR008268">
    <property type="entry name" value="Peptidase_S16_AS"/>
</dbReference>
<dbReference type="Pfam" id="PF00004">
    <property type="entry name" value="AAA"/>
    <property type="match status" value="1"/>
</dbReference>
<dbReference type="InterPro" id="IPR014721">
    <property type="entry name" value="Ribsml_uS5_D2-typ_fold_subgr"/>
</dbReference>
<dbReference type="GO" id="GO:0034605">
    <property type="term" value="P:cellular response to heat"/>
    <property type="evidence" value="ECO:0007669"/>
    <property type="project" value="UniProtKB-UniRule"/>
</dbReference>
<dbReference type="EC" id="3.4.21.53" evidence="9 10"/>
<dbReference type="Pfam" id="PF02190">
    <property type="entry name" value="LON_substr_bdg"/>
    <property type="match status" value="1"/>
</dbReference>
<keyword evidence="15" id="KW-0175">Coiled coil</keyword>
<comment type="caution">
    <text evidence="18">The sequence shown here is derived from an EMBL/GenBank/DDBJ whole genome shotgun (WGS) entry which is preliminary data.</text>
</comment>
<reference evidence="18" key="1">
    <citation type="submission" date="2020-10" db="EMBL/GenBank/DDBJ databases">
        <authorList>
            <person name="Gilroy R."/>
        </authorList>
    </citation>
    <scope>NUCLEOTIDE SEQUENCE</scope>
    <source>
        <strain evidence="18">B1-20833</strain>
    </source>
</reference>
<dbReference type="InterPro" id="IPR027543">
    <property type="entry name" value="Lon_bac"/>
</dbReference>
<evidence type="ECO:0000259" key="17">
    <source>
        <dbReference type="PROSITE" id="PS51787"/>
    </source>
</evidence>
<accession>A0A9D9ESN3</accession>
<evidence type="ECO:0000256" key="2">
    <source>
        <dbReference type="ARBA" id="ARBA00022490"/>
    </source>
</evidence>
<dbReference type="InterPro" id="IPR027065">
    <property type="entry name" value="Lon_Prtase"/>
</dbReference>
<keyword evidence="2 9" id="KW-0963">Cytoplasm</keyword>
<proteinExistence type="evidence at transcript level"/>
<dbReference type="CDD" id="cd19500">
    <property type="entry name" value="RecA-like_Lon"/>
    <property type="match status" value="1"/>
</dbReference>
<evidence type="ECO:0000256" key="6">
    <source>
        <dbReference type="ARBA" id="ARBA00022825"/>
    </source>
</evidence>
<keyword evidence="7 9" id="KW-0067">ATP-binding</keyword>
<evidence type="ECO:0000256" key="7">
    <source>
        <dbReference type="ARBA" id="ARBA00022840"/>
    </source>
</evidence>
<dbReference type="PRINTS" id="PR00830">
    <property type="entry name" value="ENDOLAPTASE"/>
</dbReference>
<dbReference type="SMART" id="SM00382">
    <property type="entry name" value="AAA"/>
    <property type="match status" value="1"/>
</dbReference>
<dbReference type="FunFam" id="3.40.50.300:FF:000382">
    <property type="entry name" value="Lon protease homolog 2, peroxisomal"/>
    <property type="match status" value="1"/>
</dbReference>
<name>A0A9D9ESN3_9BACT</name>
<keyword evidence="5 9" id="KW-0378">Hydrolase</keyword>
<dbReference type="InterPro" id="IPR003593">
    <property type="entry name" value="AAA+_ATPase"/>
</dbReference>
<evidence type="ECO:0000256" key="14">
    <source>
        <dbReference type="RuleBase" id="RU000591"/>
    </source>
</evidence>
<dbReference type="PANTHER" id="PTHR10046">
    <property type="entry name" value="ATP DEPENDENT LON PROTEASE FAMILY MEMBER"/>
    <property type="match status" value="1"/>
</dbReference>
<feature type="active site" evidence="9 11">
    <location>
        <position position="707"/>
    </location>
</feature>
<dbReference type="SUPFAM" id="SSF52540">
    <property type="entry name" value="P-loop containing nucleoside triphosphate hydrolases"/>
    <property type="match status" value="1"/>
</dbReference>
<evidence type="ECO:0000259" key="16">
    <source>
        <dbReference type="PROSITE" id="PS51786"/>
    </source>
</evidence>
<dbReference type="InterPro" id="IPR008269">
    <property type="entry name" value="Lon_proteolytic"/>
</dbReference>
<keyword evidence="8 9" id="KW-0346">Stress response</keyword>
<dbReference type="Gene3D" id="1.20.5.5270">
    <property type="match status" value="1"/>
</dbReference>
<comment type="induction">
    <text evidence="9">By heat shock.</text>
</comment>
<dbReference type="InterPro" id="IPR003959">
    <property type="entry name" value="ATPase_AAA_core"/>
</dbReference>
<evidence type="ECO:0000256" key="13">
    <source>
        <dbReference type="PROSITE-ProRule" id="PRU01122"/>
    </source>
</evidence>
<dbReference type="Gene3D" id="1.10.8.60">
    <property type="match status" value="1"/>
</dbReference>
<keyword evidence="4 9" id="KW-0547">Nucleotide-binding</keyword>
<keyword evidence="3 9" id="KW-0645">Protease</keyword>
<comment type="catalytic activity">
    <reaction evidence="9 10 13">
        <text>Hydrolysis of proteins in presence of ATP.</text>
        <dbReference type="EC" id="3.4.21.53"/>
    </reaction>
</comment>
<sequence>MKDIKEILSPMGAEVSIIPVMQGDGTMKVNEAELPDSLPILALRNAVLFPGTVYPITIGRDKSIRLIQDAEKNNAYIGAVPQLDVTVEDPKKEDLYNYGTVAKIIKTLEMPDGTLTAILQGFSRFEVESIEEYEPYMLGRVRYLHDIVPEENDNNIRMIIESLKEKATSILKFSSFAPKEAAMALKSIDNFEFLVNFIATTIEVDNFFEKVQLLQYAEISTRAMKLLAVLDTQIELLKIKQDINQKVKSEIDQQQREYYLNNQLRTIQEELGMDDAEDFDRFRKKAEEKIWPAEVQEIFEKEMAKLERYNPSSPEYSIQYNYIQFMLDLPWGEMSTDNLDLKNAQKVLDEDHYGLDTVKDRIIEYLAVLKLKGDMKSPILCLYGPPGVGKTSLGKSIARALGRKYIRIALGGVHDESEIRGHRKTYVGALPGRILNGILRAGTSNPVIVLDEVDKLSSDFKGDPSSALLEALDPEQNTTFHDNYLDIDYDLSNVLFITTANDISTIQPALRDRMEMIQVSGYLAEEKYEIARHYLLPKQIKEHGLEKNQLKIDKKAIMAIIEQYTRESGVRGLEKQIAKLARVTAKKIALEETLPAGIKASDLKEYLGLPVSFHDRQAGNEGPGVVTGLAWTAVGGEILFIESSVSDGKGVLSMTGNLGDVMKESAQIAYQYIKAHPQMAGLTSEEFARKDLHVHVPEGAVPKDGPSAGITMVCSMVSALRGKKIRSGVAMTGEMTLRGRVLPVGGIKEKILAAKRAGVNTIVISEDNRKDVEDIKEIYTKGLEFVYVRTIDDVISFVFSDGTSLNKEK</sequence>
<dbReference type="GO" id="GO:0043565">
    <property type="term" value="F:sequence-specific DNA binding"/>
    <property type="evidence" value="ECO:0007669"/>
    <property type="project" value="UniProtKB-UniRule"/>
</dbReference>
<dbReference type="SMART" id="SM00464">
    <property type="entry name" value="LON"/>
    <property type="match status" value="1"/>
</dbReference>
<evidence type="ECO:0000256" key="8">
    <source>
        <dbReference type="ARBA" id="ARBA00023016"/>
    </source>
</evidence>
<dbReference type="PROSITE" id="PS01046">
    <property type="entry name" value="LON_SER"/>
    <property type="match status" value="1"/>
</dbReference>
<feature type="domain" description="Lon N-terminal" evidence="17">
    <location>
        <begin position="38"/>
        <end position="234"/>
    </location>
</feature>
<evidence type="ECO:0000256" key="12">
    <source>
        <dbReference type="PIRSR" id="PIRSR001174-2"/>
    </source>
</evidence>
<comment type="subunit">
    <text evidence="9 10">Homohexamer. Organized in a ring with a central cavity.</text>
</comment>
<evidence type="ECO:0000256" key="11">
    <source>
        <dbReference type="PIRSR" id="PIRSR001174-1"/>
    </source>
</evidence>
<feature type="domain" description="Lon proteolytic" evidence="16">
    <location>
        <begin position="620"/>
        <end position="801"/>
    </location>
</feature>
<dbReference type="NCBIfam" id="TIGR00763">
    <property type="entry name" value="lon"/>
    <property type="match status" value="1"/>
</dbReference>
<dbReference type="InterPro" id="IPR004815">
    <property type="entry name" value="Lon_bac/euk-typ"/>
</dbReference>
<protein>
    <recommendedName>
        <fullName evidence="9 10">Lon protease</fullName>
        <ecNumber evidence="9 10">3.4.21.53</ecNumber>
    </recommendedName>
    <alternativeName>
        <fullName evidence="9">ATP-dependent protease La</fullName>
    </alternativeName>
</protein>
<dbReference type="GO" id="GO:0004176">
    <property type="term" value="F:ATP-dependent peptidase activity"/>
    <property type="evidence" value="ECO:0007669"/>
    <property type="project" value="UniProtKB-UniRule"/>
</dbReference>